<organism evidence="5 6">
    <name type="scientific">Desulfosarcina ovata subsp. sediminis</name>
    <dbReference type="NCBI Taxonomy" id="885957"/>
    <lineage>
        <taxon>Bacteria</taxon>
        <taxon>Pseudomonadati</taxon>
        <taxon>Thermodesulfobacteriota</taxon>
        <taxon>Desulfobacteria</taxon>
        <taxon>Desulfobacterales</taxon>
        <taxon>Desulfosarcinaceae</taxon>
        <taxon>Desulfosarcina</taxon>
    </lineage>
</organism>
<dbReference type="InterPro" id="IPR000792">
    <property type="entry name" value="Tscrpt_reg_LuxR_C"/>
</dbReference>
<dbReference type="InterPro" id="IPR013767">
    <property type="entry name" value="PAS_fold"/>
</dbReference>
<dbReference type="InterPro" id="IPR035965">
    <property type="entry name" value="PAS-like_dom_sf"/>
</dbReference>
<dbReference type="SUPFAM" id="SSF46894">
    <property type="entry name" value="C-terminal effector domain of the bipartite response regulators"/>
    <property type="match status" value="1"/>
</dbReference>
<dbReference type="AlphaFoldDB" id="A0A5K7ZPP2"/>
<dbReference type="InterPro" id="IPR016032">
    <property type="entry name" value="Sig_transdc_resp-reg_C-effctor"/>
</dbReference>
<feature type="domain" description="PAS" evidence="3">
    <location>
        <begin position="271"/>
        <end position="323"/>
    </location>
</feature>
<proteinExistence type="predicted"/>
<evidence type="ECO:0000259" key="2">
    <source>
        <dbReference type="PROSITE" id="PS50043"/>
    </source>
</evidence>
<feature type="domain" description="PAS" evidence="3">
    <location>
        <begin position="127"/>
        <end position="199"/>
    </location>
</feature>
<dbReference type="InterPro" id="IPR000014">
    <property type="entry name" value="PAS"/>
</dbReference>
<dbReference type="Proteomes" id="UP000425960">
    <property type="component" value="Chromosome"/>
</dbReference>
<evidence type="ECO:0000313" key="6">
    <source>
        <dbReference type="Proteomes" id="UP000425960"/>
    </source>
</evidence>
<reference evidence="5 6" key="1">
    <citation type="submission" date="2019-11" db="EMBL/GenBank/DDBJ databases">
        <title>Comparative genomics of hydrocarbon-degrading Desulfosarcina strains.</title>
        <authorList>
            <person name="Watanabe M."/>
            <person name="Kojima H."/>
            <person name="Fukui M."/>
        </authorList>
    </citation>
    <scope>NUCLEOTIDE SEQUENCE [LARGE SCALE GENOMIC DNA]</scope>
    <source>
        <strain evidence="5 6">28bB2T</strain>
    </source>
</reference>
<dbReference type="InterPro" id="IPR052155">
    <property type="entry name" value="Biofilm_reg_signaling"/>
</dbReference>
<dbReference type="SMART" id="SM00421">
    <property type="entry name" value="HTH_LUXR"/>
    <property type="match status" value="1"/>
</dbReference>
<evidence type="ECO:0008006" key="7">
    <source>
        <dbReference type="Google" id="ProtNLM"/>
    </source>
</evidence>
<gene>
    <name evidence="5" type="ORF">DSCO28_35010</name>
</gene>
<sequence>MRGEHSVVQVCPYGLFNGATPIHINHIHAANLFTGKFFFEPPDADAMARFKQQAAKLNFDGSAFIEAVLDVPIVPKNRIHATLQYLRQLAEMIGQMGINRLKIEEGKQSIDGIQASLKKEIKQREEEAKKLTQIIEGSPIPTFVIDSDSRITHWNRACEKLTGASATEIIGTDNHQKTFYPNRRPLMADLIVKNAGSHEFKERYGSNYHKSLLIKDGYEGEAFFPQIGKTGKRLFFTAGPIMNAKGKRIGAIETIQDISARREAEQNLRTSEARYRQLFDSANDGIFVLRDGIVVDCNQKALELFNVSREEAIGQSAEKFSPEIQPDGQSSTNGLQKKRDLVNQGVRQSFDWRFFRKDGSPFDAEVSLTRSMINDVPHTLAVVRDITERQKMILALKEREKELEEKSRYLEKVNQALKASLDHREVEKRAVEENMMAHLKRFVFPYLEALGHCGVNTDARAYLNIIETNLNDIVSRFSKTVFWKYQDLTPTEVQIADLIRSGKNTKAIAQMLGLSPSSIQWHRKNIREKLGLTNKKVNLQTYLTSLTA</sequence>
<dbReference type="PROSITE" id="PS50113">
    <property type="entry name" value="PAC"/>
    <property type="match status" value="2"/>
</dbReference>
<evidence type="ECO:0000259" key="4">
    <source>
        <dbReference type="PROSITE" id="PS50113"/>
    </source>
</evidence>
<dbReference type="InterPro" id="IPR001610">
    <property type="entry name" value="PAC"/>
</dbReference>
<dbReference type="PROSITE" id="PS50043">
    <property type="entry name" value="HTH_LUXR_2"/>
    <property type="match status" value="1"/>
</dbReference>
<dbReference type="InterPro" id="IPR000700">
    <property type="entry name" value="PAS-assoc_C"/>
</dbReference>
<evidence type="ECO:0000256" key="1">
    <source>
        <dbReference type="SAM" id="Coils"/>
    </source>
</evidence>
<feature type="domain" description="HTH luxR-type" evidence="2">
    <location>
        <begin position="481"/>
        <end position="546"/>
    </location>
</feature>
<dbReference type="Gene3D" id="1.10.10.10">
    <property type="entry name" value="Winged helix-like DNA-binding domain superfamily/Winged helix DNA-binding domain"/>
    <property type="match status" value="1"/>
</dbReference>
<dbReference type="GO" id="GO:0003677">
    <property type="term" value="F:DNA binding"/>
    <property type="evidence" value="ECO:0007669"/>
    <property type="project" value="InterPro"/>
</dbReference>
<dbReference type="PROSITE" id="PS00622">
    <property type="entry name" value="HTH_LUXR_1"/>
    <property type="match status" value="1"/>
</dbReference>
<dbReference type="Pfam" id="PF10114">
    <property type="entry name" value="PocR"/>
    <property type="match status" value="1"/>
</dbReference>
<dbReference type="InterPro" id="IPR018771">
    <property type="entry name" value="PocR_dom"/>
</dbReference>
<evidence type="ECO:0000259" key="3">
    <source>
        <dbReference type="PROSITE" id="PS50112"/>
    </source>
</evidence>
<evidence type="ECO:0000313" key="5">
    <source>
        <dbReference type="EMBL" id="BBO82935.1"/>
    </source>
</evidence>
<dbReference type="Gene3D" id="3.30.450.20">
    <property type="entry name" value="PAS domain"/>
    <property type="match status" value="2"/>
</dbReference>
<dbReference type="PANTHER" id="PTHR44757:SF2">
    <property type="entry name" value="BIOFILM ARCHITECTURE MAINTENANCE PROTEIN MBAA"/>
    <property type="match status" value="1"/>
</dbReference>
<name>A0A5K7ZPP2_9BACT</name>
<dbReference type="PROSITE" id="PS50112">
    <property type="entry name" value="PAS"/>
    <property type="match status" value="2"/>
</dbReference>
<dbReference type="CDD" id="cd00130">
    <property type="entry name" value="PAS"/>
    <property type="match status" value="2"/>
</dbReference>
<dbReference type="Pfam" id="PF00989">
    <property type="entry name" value="PAS"/>
    <property type="match status" value="1"/>
</dbReference>
<dbReference type="SMART" id="SM00086">
    <property type="entry name" value="PAC"/>
    <property type="match status" value="1"/>
</dbReference>
<dbReference type="PRINTS" id="PR00038">
    <property type="entry name" value="HTHLUXR"/>
</dbReference>
<dbReference type="CDD" id="cd06170">
    <property type="entry name" value="LuxR_C_like"/>
    <property type="match status" value="1"/>
</dbReference>
<keyword evidence="1" id="KW-0175">Coiled coil</keyword>
<dbReference type="Pfam" id="PF13426">
    <property type="entry name" value="PAS_9"/>
    <property type="match status" value="1"/>
</dbReference>
<feature type="domain" description="PAC" evidence="4">
    <location>
        <begin position="218"/>
        <end position="270"/>
    </location>
</feature>
<dbReference type="SMART" id="SM00091">
    <property type="entry name" value="PAS"/>
    <property type="match status" value="2"/>
</dbReference>
<accession>A0A5K7ZPP2</accession>
<dbReference type="SUPFAM" id="SSF55785">
    <property type="entry name" value="PYP-like sensor domain (PAS domain)"/>
    <property type="match status" value="2"/>
</dbReference>
<dbReference type="InterPro" id="IPR036388">
    <property type="entry name" value="WH-like_DNA-bd_sf"/>
</dbReference>
<dbReference type="KEGG" id="dov:DSCO28_35010"/>
<feature type="domain" description="PAC" evidence="4">
    <location>
        <begin position="348"/>
        <end position="398"/>
    </location>
</feature>
<protein>
    <recommendedName>
        <fullName evidence="7">Histidine kinase</fullName>
    </recommendedName>
</protein>
<dbReference type="NCBIfam" id="TIGR00229">
    <property type="entry name" value="sensory_box"/>
    <property type="match status" value="2"/>
</dbReference>
<dbReference type="Pfam" id="PF00196">
    <property type="entry name" value="GerE"/>
    <property type="match status" value="1"/>
</dbReference>
<feature type="coiled-coil region" evidence="1">
    <location>
        <begin position="386"/>
        <end position="416"/>
    </location>
</feature>
<dbReference type="PANTHER" id="PTHR44757">
    <property type="entry name" value="DIGUANYLATE CYCLASE DGCP"/>
    <property type="match status" value="1"/>
</dbReference>
<dbReference type="EMBL" id="AP021876">
    <property type="protein sequence ID" value="BBO82935.1"/>
    <property type="molecule type" value="Genomic_DNA"/>
</dbReference>
<dbReference type="GO" id="GO:0006355">
    <property type="term" value="P:regulation of DNA-templated transcription"/>
    <property type="evidence" value="ECO:0007669"/>
    <property type="project" value="InterPro"/>
</dbReference>